<dbReference type="InterPro" id="IPR003369">
    <property type="entry name" value="TatA/B/E"/>
</dbReference>
<keyword evidence="6 10" id="KW-0653">Protein transport</keyword>
<feature type="compositionally biased region" description="Basic residues" evidence="12">
    <location>
        <begin position="166"/>
        <end position="177"/>
    </location>
</feature>
<evidence type="ECO:0000256" key="3">
    <source>
        <dbReference type="ARBA" id="ARBA00022475"/>
    </source>
</evidence>
<proteinExistence type="inferred from homology"/>
<feature type="coiled-coil region" evidence="11">
    <location>
        <begin position="56"/>
        <end position="90"/>
    </location>
</feature>
<evidence type="ECO:0000256" key="12">
    <source>
        <dbReference type="SAM" id="MobiDB-lite"/>
    </source>
</evidence>
<keyword evidence="2 10" id="KW-0813">Transport</keyword>
<evidence type="ECO:0000313" key="13">
    <source>
        <dbReference type="EMBL" id="UOO89907.1"/>
    </source>
</evidence>
<evidence type="ECO:0000256" key="6">
    <source>
        <dbReference type="ARBA" id="ARBA00022927"/>
    </source>
</evidence>
<comment type="similarity">
    <text evidence="10">Belongs to the TatB family.</text>
</comment>
<sequence length="177" mass="20337">MFELSFGEILLFTIVALIVLGPERLPALARFLGRWMAKIQNLVHNVKAEISAEIAVDDLKQMRDEFQASAQTIREDIRAQAAQLQQVKQEVDDIPYWDKLPPQRRPEDFGLSSDDDDMAAERAWTAAAQEAAYHSGQHVALAQQSRRRRKDVRPYQHINRQAQRIGARRQLKQSRHG</sequence>
<feature type="region of interest" description="Disordered" evidence="12">
    <location>
        <begin position="135"/>
        <end position="177"/>
    </location>
</feature>
<comment type="function">
    <text evidence="10">Part of the twin-arginine translocation (Tat) system that transports large folded proteins containing a characteristic twin-arginine motif in their signal peptide across membranes. Together with TatC, TatB is part of a receptor directly interacting with Tat signal peptides. TatB may form an oligomeric binding site that transiently accommodates folded Tat precursor proteins before their translocation.</text>
</comment>
<keyword evidence="14" id="KW-1185">Reference proteome</keyword>
<reference evidence="13 14" key="1">
    <citation type="journal article" date="2022" name="Res Sq">
        <title>Evolution of multicellular longitudinally dividing oral cavity symbionts (Neisseriaceae).</title>
        <authorList>
            <person name="Nyongesa S."/>
            <person name="Weber P."/>
            <person name="Bernet E."/>
            <person name="Pullido F."/>
            <person name="Nieckarz M."/>
            <person name="Delaby M."/>
            <person name="Nieves C."/>
            <person name="Viehboeck T."/>
            <person name="Krause N."/>
            <person name="Rivera-Millot A."/>
            <person name="Nakamura A."/>
            <person name="Vischer N."/>
            <person name="VanNieuwenhze M."/>
            <person name="Brun Y."/>
            <person name="Cava F."/>
            <person name="Bulgheresi S."/>
            <person name="Veyrier F."/>
        </authorList>
    </citation>
    <scope>NUCLEOTIDE SEQUENCE [LARGE SCALE GENOMIC DNA]</scope>
    <source>
        <strain evidence="13 14">SN4</strain>
    </source>
</reference>
<evidence type="ECO:0000256" key="2">
    <source>
        <dbReference type="ARBA" id="ARBA00022448"/>
    </source>
</evidence>
<keyword evidence="7 10" id="KW-1133">Transmembrane helix</keyword>
<keyword evidence="11" id="KW-0175">Coiled coil</keyword>
<dbReference type="Pfam" id="PF02416">
    <property type="entry name" value="TatA_B_E"/>
    <property type="match status" value="1"/>
</dbReference>
<dbReference type="PANTHER" id="PTHR33162:SF1">
    <property type="entry name" value="SEC-INDEPENDENT PROTEIN TRANSLOCASE PROTEIN TATA, CHLOROPLASTIC"/>
    <property type="match status" value="1"/>
</dbReference>
<dbReference type="RefSeq" id="WP_058356185.1">
    <property type="nucleotide sequence ID" value="NZ_CABKVG010000008.1"/>
</dbReference>
<gene>
    <name evidence="10 13" type="primary">tatB</name>
    <name evidence="13" type="ORF">LVJ82_02660</name>
</gene>
<evidence type="ECO:0000256" key="5">
    <source>
        <dbReference type="ARBA" id="ARBA00022692"/>
    </source>
</evidence>
<evidence type="ECO:0000256" key="1">
    <source>
        <dbReference type="ARBA" id="ARBA00004167"/>
    </source>
</evidence>
<evidence type="ECO:0000256" key="9">
    <source>
        <dbReference type="ARBA" id="ARBA00023136"/>
    </source>
</evidence>
<dbReference type="HAMAP" id="MF_00237">
    <property type="entry name" value="TatB"/>
    <property type="match status" value="1"/>
</dbReference>
<comment type="subunit">
    <text evidence="10">The Tat system comprises two distinct complexes: a TatABC complex, containing multiple copies of TatA, TatB and TatC subunits, and a separate TatA complex, containing only TatA subunits. Substrates initially bind to the TatABC complex, which probably triggers association of the separate TatA complex to form the active translocon.</text>
</comment>
<evidence type="ECO:0000256" key="10">
    <source>
        <dbReference type="HAMAP-Rule" id="MF_00237"/>
    </source>
</evidence>
<organism evidence="13 14">
    <name type="scientific">Vitreoscilla massiliensis</name>
    <dbReference type="NCBI Taxonomy" id="1689272"/>
    <lineage>
        <taxon>Bacteria</taxon>
        <taxon>Pseudomonadati</taxon>
        <taxon>Pseudomonadota</taxon>
        <taxon>Betaproteobacteria</taxon>
        <taxon>Neisseriales</taxon>
        <taxon>Neisseriaceae</taxon>
        <taxon>Vitreoscilla</taxon>
    </lineage>
</organism>
<dbReference type="InterPro" id="IPR018448">
    <property type="entry name" value="TatB"/>
</dbReference>
<dbReference type="Gene3D" id="1.20.5.3310">
    <property type="match status" value="1"/>
</dbReference>
<dbReference type="PRINTS" id="PR01506">
    <property type="entry name" value="TATBPROTEIN"/>
</dbReference>
<name>A0ABY4E907_9NEIS</name>
<dbReference type="EMBL" id="CP091511">
    <property type="protein sequence ID" value="UOO89907.1"/>
    <property type="molecule type" value="Genomic_DNA"/>
</dbReference>
<evidence type="ECO:0000256" key="7">
    <source>
        <dbReference type="ARBA" id="ARBA00022989"/>
    </source>
</evidence>
<keyword evidence="4" id="KW-0997">Cell inner membrane</keyword>
<evidence type="ECO:0000313" key="14">
    <source>
        <dbReference type="Proteomes" id="UP000832011"/>
    </source>
</evidence>
<dbReference type="NCBIfam" id="TIGR01410">
    <property type="entry name" value="tatB"/>
    <property type="match status" value="1"/>
</dbReference>
<dbReference type="Proteomes" id="UP000832011">
    <property type="component" value="Chromosome"/>
</dbReference>
<protein>
    <recommendedName>
        <fullName evidence="10">Sec-independent protein translocase protein TatB</fullName>
    </recommendedName>
</protein>
<accession>A0ABY4E907</accession>
<keyword evidence="9 10" id="KW-0472">Membrane</keyword>
<comment type="subcellular location">
    <subcellularLocation>
        <location evidence="10">Cell membrane</location>
        <topology evidence="10">Single-pass membrane protein</topology>
    </subcellularLocation>
    <subcellularLocation>
        <location evidence="1">Membrane</location>
        <topology evidence="1">Single-pass membrane protein</topology>
    </subcellularLocation>
</comment>
<evidence type="ECO:0000256" key="8">
    <source>
        <dbReference type="ARBA" id="ARBA00023010"/>
    </source>
</evidence>
<dbReference type="PANTHER" id="PTHR33162">
    <property type="entry name" value="SEC-INDEPENDENT PROTEIN TRANSLOCASE PROTEIN TATA, CHLOROPLASTIC"/>
    <property type="match status" value="1"/>
</dbReference>
<evidence type="ECO:0000256" key="4">
    <source>
        <dbReference type="ARBA" id="ARBA00022519"/>
    </source>
</evidence>
<evidence type="ECO:0000256" key="11">
    <source>
        <dbReference type="SAM" id="Coils"/>
    </source>
</evidence>
<keyword evidence="3 10" id="KW-1003">Cell membrane</keyword>
<keyword evidence="8 10" id="KW-0811">Translocation</keyword>
<keyword evidence="5 10" id="KW-0812">Transmembrane</keyword>